<gene>
    <name evidence="4" type="ORF">OIU85_000091</name>
</gene>
<reference evidence="4" key="1">
    <citation type="submission" date="2022-11" db="EMBL/GenBank/DDBJ databases">
        <authorList>
            <person name="Hyden B.L."/>
            <person name="Feng K."/>
            <person name="Yates T."/>
            <person name="Jawdy S."/>
            <person name="Smart L.B."/>
            <person name="Muchero W."/>
        </authorList>
    </citation>
    <scope>NUCLEOTIDE SEQUENCE</scope>
    <source>
        <tissue evidence="4">Shoot tip</tissue>
    </source>
</reference>
<dbReference type="Proteomes" id="UP001151529">
    <property type="component" value="Chromosome 16"/>
</dbReference>
<dbReference type="InterPro" id="IPR023298">
    <property type="entry name" value="ATPase_P-typ_TM_dom_sf"/>
</dbReference>
<keyword evidence="5" id="KW-1185">Reference proteome</keyword>
<sequence>MASITGPPGEKLMNKPQVQKTEPLITKAMRTNIMAQVAYQVVIFVKVQITGQVIFGTDQKLRKAMMFNSFVLLQVFNQFNSREIEKLNVFKNIHQNYWFRVATSGLLALQVASVEISGIIKGNARLDYEKWGICISFGIFSWVVDCMAKCFIKVQHRLLKINLFKLELHFAPLAYFLEYPNLSLAFSFNLVG</sequence>
<dbReference type="PANTHER" id="PTHR24093:SF470">
    <property type="entry name" value="CALCIUM-TRANSPORTING ATPASE 12, PLASMA MEMBRANE-TYPE-LIKE"/>
    <property type="match status" value="1"/>
</dbReference>
<protein>
    <recommendedName>
        <fullName evidence="3">Cation-transporting P-type ATPase C-terminal domain-containing protein</fullName>
    </recommendedName>
</protein>
<dbReference type="GO" id="GO:0046872">
    <property type="term" value="F:metal ion binding"/>
    <property type="evidence" value="ECO:0007669"/>
    <property type="project" value="UniProtKB-KW"/>
</dbReference>
<keyword evidence="1" id="KW-0479">Metal-binding</keyword>
<dbReference type="InterPro" id="IPR006068">
    <property type="entry name" value="ATPase_P-typ_cation-transptr_C"/>
</dbReference>
<comment type="caution">
    <text evidence="4">The sequence shown here is derived from an EMBL/GenBank/DDBJ whole genome shotgun (WGS) entry which is preliminary data.</text>
</comment>
<dbReference type="PANTHER" id="PTHR24093">
    <property type="entry name" value="CATION TRANSPORTING ATPASE"/>
    <property type="match status" value="1"/>
</dbReference>
<organism evidence="4 5">
    <name type="scientific">Salix viminalis</name>
    <name type="common">Common osier</name>
    <name type="synonym">Basket willow</name>
    <dbReference type="NCBI Taxonomy" id="40686"/>
    <lineage>
        <taxon>Eukaryota</taxon>
        <taxon>Viridiplantae</taxon>
        <taxon>Streptophyta</taxon>
        <taxon>Embryophyta</taxon>
        <taxon>Tracheophyta</taxon>
        <taxon>Spermatophyta</taxon>
        <taxon>Magnoliopsida</taxon>
        <taxon>eudicotyledons</taxon>
        <taxon>Gunneridae</taxon>
        <taxon>Pentapetalae</taxon>
        <taxon>rosids</taxon>
        <taxon>fabids</taxon>
        <taxon>Malpighiales</taxon>
        <taxon>Salicaceae</taxon>
        <taxon>Saliceae</taxon>
        <taxon>Salix</taxon>
    </lineage>
</organism>
<proteinExistence type="predicted"/>
<dbReference type="EMBL" id="JAPFFL010000001">
    <property type="protein sequence ID" value="KAJ6749414.1"/>
    <property type="molecule type" value="Genomic_DNA"/>
</dbReference>
<dbReference type="AlphaFoldDB" id="A0A9Q0ZWJ1"/>
<name>A0A9Q0ZWJ1_SALVM</name>
<dbReference type="Gene3D" id="1.20.1110.10">
    <property type="entry name" value="Calcium-transporting ATPase, transmembrane domain"/>
    <property type="match status" value="1"/>
</dbReference>
<dbReference type="OrthoDB" id="3352408at2759"/>
<evidence type="ECO:0000313" key="5">
    <source>
        <dbReference type="Proteomes" id="UP001151529"/>
    </source>
</evidence>
<evidence type="ECO:0000256" key="1">
    <source>
        <dbReference type="ARBA" id="ARBA00022723"/>
    </source>
</evidence>
<keyword evidence="2" id="KW-0460">Magnesium</keyword>
<evidence type="ECO:0000259" key="3">
    <source>
        <dbReference type="Pfam" id="PF00689"/>
    </source>
</evidence>
<accession>A0A9Q0ZWJ1</accession>
<dbReference type="GO" id="GO:0005886">
    <property type="term" value="C:plasma membrane"/>
    <property type="evidence" value="ECO:0007669"/>
    <property type="project" value="TreeGrafter"/>
</dbReference>
<feature type="domain" description="Cation-transporting P-type ATPase C-terminal" evidence="3">
    <location>
        <begin position="5"/>
        <end position="150"/>
    </location>
</feature>
<dbReference type="Pfam" id="PF00689">
    <property type="entry name" value="Cation_ATPase_C"/>
    <property type="match status" value="1"/>
</dbReference>
<dbReference type="GO" id="GO:0005388">
    <property type="term" value="F:P-type calcium transporter activity"/>
    <property type="evidence" value="ECO:0007669"/>
    <property type="project" value="TreeGrafter"/>
</dbReference>
<evidence type="ECO:0000256" key="2">
    <source>
        <dbReference type="ARBA" id="ARBA00022842"/>
    </source>
</evidence>
<dbReference type="SUPFAM" id="SSF81665">
    <property type="entry name" value="Calcium ATPase, transmembrane domain M"/>
    <property type="match status" value="1"/>
</dbReference>
<evidence type="ECO:0000313" key="4">
    <source>
        <dbReference type="EMBL" id="KAJ6749414.1"/>
    </source>
</evidence>
<reference evidence="4" key="2">
    <citation type="journal article" date="2023" name="Int. J. Mol. Sci.">
        <title>De Novo Assembly and Annotation of 11 Diverse Shrub Willow (Salix) Genomes Reveals Novel Gene Organization in Sex-Linked Regions.</title>
        <authorList>
            <person name="Hyden B."/>
            <person name="Feng K."/>
            <person name="Yates T.B."/>
            <person name="Jawdy S."/>
            <person name="Cereghino C."/>
            <person name="Smart L.B."/>
            <person name="Muchero W."/>
        </authorList>
    </citation>
    <scope>NUCLEOTIDE SEQUENCE [LARGE SCALE GENOMIC DNA]</scope>
    <source>
        <tissue evidence="4">Shoot tip</tissue>
    </source>
</reference>